<dbReference type="Proteomes" id="UP000637643">
    <property type="component" value="Unassembled WGS sequence"/>
</dbReference>
<dbReference type="InterPro" id="IPR050832">
    <property type="entry name" value="Bact_Acetyltransf"/>
</dbReference>
<dbReference type="Pfam" id="PF00583">
    <property type="entry name" value="Acetyltransf_1"/>
    <property type="match status" value="1"/>
</dbReference>
<dbReference type="PANTHER" id="PTHR43877:SF2">
    <property type="entry name" value="AMINOALKYLPHOSPHONATE N-ACETYLTRANSFERASE-RELATED"/>
    <property type="match status" value="1"/>
</dbReference>
<comment type="caution">
    <text evidence="4">The sequence shown here is derived from an EMBL/GenBank/DDBJ whole genome shotgun (WGS) entry which is preliminary data.</text>
</comment>
<name>A0A917CB14_9BACL</name>
<dbReference type="PANTHER" id="PTHR43877">
    <property type="entry name" value="AMINOALKYLPHOSPHONATE N-ACETYLTRANSFERASE-RELATED-RELATED"/>
    <property type="match status" value="1"/>
</dbReference>
<dbReference type="GO" id="GO:0016747">
    <property type="term" value="F:acyltransferase activity, transferring groups other than amino-acyl groups"/>
    <property type="evidence" value="ECO:0007669"/>
    <property type="project" value="InterPro"/>
</dbReference>
<dbReference type="SUPFAM" id="SSF55729">
    <property type="entry name" value="Acyl-CoA N-acyltransferases (Nat)"/>
    <property type="match status" value="1"/>
</dbReference>
<keyword evidence="2" id="KW-0012">Acyltransferase</keyword>
<dbReference type="InterPro" id="IPR016181">
    <property type="entry name" value="Acyl_CoA_acyltransferase"/>
</dbReference>
<sequence length="181" mass="19827">MNNIKEVTVREATVRDREAIAEVMLEAYSEYAALLPGEFWTSYRDSIRSSVYSAGPAACIIAAIDQDIVGSVQLYLSSAAAYGKPELGIESPIIRLLAVSPRARGQGIATLLIREAARRSLALGAHTLNLHTSDMMASAIRLYDKLGFRRAYETDMVNGDRLVKGYRLDLFSLPLAQDTVS</sequence>
<dbReference type="CDD" id="cd04301">
    <property type="entry name" value="NAT_SF"/>
    <property type="match status" value="1"/>
</dbReference>
<evidence type="ECO:0000313" key="5">
    <source>
        <dbReference type="Proteomes" id="UP000637643"/>
    </source>
</evidence>
<feature type="domain" description="N-acetyltransferase" evidence="3">
    <location>
        <begin position="7"/>
        <end position="169"/>
    </location>
</feature>
<evidence type="ECO:0000259" key="3">
    <source>
        <dbReference type="PROSITE" id="PS51186"/>
    </source>
</evidence>
<keyword evidence="1" id="KW-0808">Transferase</keyword>
<evidence type="ECO:0000313" key="4">
    <source>
        <dbReference type="EMBL" id="GGF81357.1"/>
    </source>
</evidence>
<dbReference type="RefSeq" id="WP_189025762.1">
    <property type="nucleotide sequence ID" value="NZ_BMKR01000010.1"/>
</dbReference>
<protein>
    <recommendedName>
        <fullName evidence="3">N-acetyltransferase domain-containing protein</fullName>
    </recommendedName>
</protein>
<dbReference type="AlphaFoldDB" id="A0A917CB14"/>
<keyword evidence="5" id="KW-1185">Reference proteome</keyword>
<dbReference type="PROSITE" id="PS51186">
    <property type="entry name" value="GNAT"/>
    <property type="match status" value="1"/>
</dbReference>
<gene>
    <name evidence="4" type="ORF">GCM10010912_28070</name>
</gene>
<accession>A0A917CB14</accession>
<evidence type="ECO:0000256" key="1">
    <source>
        <dbReference type="ARBA" id="ARBA00022679"/>
    </source>
</evidence>
<dbReference type="EMBL" id="BMKR01000010">
    <property type="protein sequence ID" value="GGF81357.1"/>
    <property type="molecule type" value="Genomic_DNA"/>
</dbReference>
<reference evidence="4" key="1">
    <citation type="journal article" date="2014" name="Int. J. Syst. Evol. Microbiol.">
        <title>Complete genome sequence of Corynebacterium casei LMG S-19264T (=DSM 44701T), isolated from a smear-ripened cheese.</title>
        <authorList>
            <consortium name="US DOE Joint Genome Institute (JGI-PGF)"/>
            <person name="Walter F."/>
            <person name="Albersmeier A."/>
            <person name="Kalinowski J."/>
            <person name="Ruckert C."/>
        </authorList>
    </citation>
    <scope>NUCLEOTIDE SEQUENCE</scope>
    <source>
        <strain evidence="4">CGMCC 1.16134</strain>
    </source>
</reference>
<dbReference type="InterPro" id="IPR000182">
    <property type="entry name" value="GNAT_dom"/>
</dbReference>
<evidence type="ECO:0000256" key="2">
    <source>
        <dbReference type="ARBA" id="ARBA00023315"/>
    </source>
</evidence>
<reference evidence="4" key="2">
    <citation type="submission" date="2020-09" db="EMBL/GenBank/DDBJ databases">
        <authorList>
            <person name="Sun Q."/>
            <person name="Zhou Y."/>
        </authorList>
    </citation>
    <scope>NUCLEOTIDE SEQUENCE</scope>
    <source>
        <strain evidence="4">CGMCC 1.16134</strain>
    </source>
</reference>
<organism evidence="4 5">
    <name type="scientific">Paenibacillus albidus</name>
    <dbReference type="NCBI Taxonomy" id="2041023"/>
    <lineage>
        <taxon>Bacteria</taxon>
        <taxon>Bacillati</taxon>
        <taxon>Bacillota</taxon>
        <taxon>Bacilli</taxon>
        <taxon>Bacillales</taxon>
        <taxon>Paenibacillaceae</taxon>
        <taxon>Paenibacillus</taxon>
    </lineage>
</organism>
<dbReference type="Gene3D" id="3.40.630.30">
    <property type="match status" value="1"/>
</dbReference>
<proteinExistence type="predicted"/>